<evidence type="ECO:0000313" key="3">
    <source>
        <dbReference type="Proteomes" id="UP001473424"/>
    </source>
</evidence>
<sequence length="389" mass="46048">MKKKIRFFLNYILVSATIINVSACRWGCTNDNYDWSDETEQDISGDYIVPDINNRASKIISDRLNFFGIDTSNVKNWYLTSSENWFNKSNKKWEFINNLEEKIKYKANEKSIHEFNDLENNKDSFNDFNDLQTQINDTYLNTTQKVNINFEDLFQKINILTKYKNEIKNEILKFYNVFSKLYGKNNVLKLVYKIDYDKLLDKNHIAAQTKGLKFWKFEPNYGYYLNCIQMISLSNVVFSNETAIKNYIFGFWSSKNIVHSLVHEYGHALSNFLSLDLKGRQNINYFVDNQDTYFYKSLQISQNNYSQQLNSPEKYMISSLANGTKINDPIYQKLFSYAIVRSNYGRTSINELFAEGFAQWIETPENQRNIAWEKLDKFFRIDLPKILKS</sequence>
<feature type="signal peptide" evidence="1">
    <location>
        <begin position="1"/>
        <end position="23"/>
    </location>
</feature>
<dbReference type="Proteomes" id="UP001473424">
    <property type="component" value="Chromosome"/>
</dbReference>
<organism evidence="2 3">
    <name type="scientific">Spiroplasma ixodetis</name>
    <dbReference type="NCBI Taxonomy" id="2141"/>
    <lineage>
        <taxon>Bacteria</taxon>
        <taxon>Bacillati</taxon>
        <taxon>Mycoplasmatota</taxon>
        <taxon>Mollicutes</taxon>
        <taxon>Entomoplasmatales</taxon>
        <taxon>Spiroplasmataceae</taxon>
        <taxon>Spiroplasma</taxon>
    </lineage>
</organism>
<dbReference type="InterPro" id="IPR024079">
    <property type="entry name" value="MetalloPept_cat_dom_sf"/>
</dbReference>
<accession>A0ABM8JKG3</accession>
<keyword evidence="3" id="KW-1185">Reference proteome</keyword>
<name>A0ABM8JKG3_9MOLU</name>
<dbReference type="EMBL" id="AP028955">
    <property type="protein sequence ID" value="BET37644.1"/>
    <property type="molecule type" value="Genomic_DNA"/>
</dbReference>
<reference evidence="3" key="1">
    <citation type="journal article" date="2024" name="FEMS Microbiol. Lett.">
        <title>Genomic insights into Spiroplasma endosymbionts that induce male-killing and protective phenotypes in the pea aphid.</title>
        <authorList>
            <person name="Arai H."/>
            <person name="Legeai F."/>
            <person name="Kageyama D."/>
            <person name="Sugio A."/>
            <person name="Simon J.C."/>
        </authorList>
    </citation>
    <scope>NUCLEOTIDE SEQUENCE [LARGE SCALE GENOMIC DNA]</scope>
    <source>
        <strain evidence="3">sAp269</strain>
    </source>
</reference>
<evidence type="ECO:0000256" key="1">
    <source>
        <dbReference type="SAM" id="SignalP"/>
    </source>
</evidence>
<dbReference type="Gene3D" id="3.40.390.10">
    <property type="entry name" value="Collagenase (Catalytic Domain)"/>
    <property type="match status" value="1"/>
</dbReference>
<feature type="chain" id="PRO_5046772756" description="Lipoprotein" evidence="1">
    <location>
        <begin position="24"/>
        <end position="389"/>
    </location>
</feature>
<dbReference type="RefSeq" id="WP_353306476.1">
    <property type="nucleotide sequence ID" value="NZ_AP028955.1"/>
</dbReference>
<proteinExistence type="predicted"/>
<gene>
    <name evidence="2" type="ORF">SAP269_02330</name>
</gene>
<evidence type="ECO:0000313" key="2">
    <source>
        <dbReference type="EMBL" id="BET37644.1"/>
    </source>
</evidence>
<protein>
    <recommendedName>
        <fullName evidence="4">Lipoprotein</fullName>
    </recommendedName>
</protein>
<evidence type="ECO:0008006" key="4">
    <source>
        <dbReference type="Google" id="ProtNLM"/>
    </source>
</evidence>
<keyword evidence="1" id="KW-0732">Signal</keyword>